<dbReference type="EMBL" id="AEUZ02000001">
    <property type="protein sequence ID" value="EHJ57460.1"/>
    <property type="molecule type" value="Genomic_DNA"/>
</dbReference>
<evidence type="ECO:0000313" key="1">
    <source>
        <dbReference type="EMBL" id="EHJ57460.1"/>
    </source>
</evidence>
<evidence type="ECO:0000313" key="2">
    <source>
        <dbReference type="Proteomes" id="UP000005388"/>
    </source>
</evidence>
<evidence type="ECO:0008006" key="3">
    <source>
        <dbReference type="Google" id="ProtNLM"/>
    </source>
</evidence>
<dbReference type="AlphaFoldDB" id="G5KEM9"/>
<comment type="caution">
    <text evidence="1">The sequence shown here is derived from an EMBL/GenBank/DDBJ whole genome shotgun (WGS) entry which is preliminary data.</text>
</comment>
<dbReference type="Proteomes" id="UP000005388">
    <property type="component" value="Unassembled WGS sequence"/>
</dbReference>
<dbReference type="RefSeq" id="WP_006740170.1">
    <property type="nucleotide sequence ID" value="NZ_AEUZ02000001.1"/>
</dbReference>
<sequence>MKQWTVIGKPYGIYQDGVVVKTDVRLQADDGTYLPQILIGDYVEKDNQELIKLVLDTFAKENVVDFAILESVKDIELLKADKEALAKKITEADASIAKMTQATIDMQAKVDKAVVELTELVTSTLMTSGTV</sequence>
<dbReference type="STRING" id="764291.STRUR_2088"/>
<protein>
    <recommendedName>
        <fullName evidence="3">Phage protein</fullName>
    </recommendedName>
</protein>
<name>G5KEM9_9STRE</name>
<reference evidence="1 2" key="1">
    <citation type="journal article" date="2014" name="Int. J. Syst. Evol. Microbiol.">
        <title>Phylogenomics and the dynamic genome evolution of the genus Streptococcus.</title>
        <authorList>
            <consortium name="The Broad Institute Genome Sequencing Platform"/>
            <person name="Richards V.P."/>
            <person name="Palmer S.R."/>
            <person name="Pavinski Bitar P.D."/>
            <person name="Qin X."/>
            <person name="Weinstock G.M."/>
            <person name="Highlander S.K."/>
            <person name="Town C.D."/>
            <person name="Burne R.A."/>
            <person name="Stanhope M.J."/>
        </authorList>
    </citation>
    <scope>NUCLEOTIDE SEQUENCE [LARGE SCALE GENOMIC DNA]</scope>
    <source>
        <strain evidence="1 2">2285-97</strain>
    </source>
</reference>
<dbReference type="InterPro" id="IPR009796">
    <property type="entry name" value="DUF1366"/>
</dbReference>
<gene>
    <name evidence="1" type="ORF">STRUR_2088</name>
</gene>
<keyword evidence="2" id="KW-1185">Reference proteome</keyword>
<organism evidence="1 2">
    <name type="scientific">Streptococcus urinalis 2285-97</name>
    <dbReference type="NCBI Taxonomy" id="764291"/>
    <lineage>
        <taxon>Bacteria</taxon>
        <taxon>Bacillati</taxon>
        <taxon>Bacillota</taxon>
        <taxon>Bacilli</taxon>
        <taxon>Lactobacillales</taxon>
        <taxon>Streptococcaceae</taxon>
        <taxon>Streptococcus</taxon>
    </lineage>
</organism>
<proteinExistence type="predicted"/>
<dbReference type="Pfam" id="PF07104">
    <property type="entry name" value="DUF1366"/>
    <property type="match status" value="1"/>
</dbReference>
<accession>G5KEM9</accession>